<accession>A0ABC9Z7L9</accession>
<dbReference type="Proteomes" id="UP000037179">
    <property type="component" value="Unassembled WGS sequence"/>
</dbReference>
<dbReference type="EMBL" id="BBYQ01000236">
    <property type="protein sequence ID" value="GAP33300.1"/>
    <property type="molecule type" value="Genomic_DNA"/>
</dbReference>
<dbReference type="Pfam" id="PF21806">
    <property type="entry name" value="DUF6879"/>
    <property type="match status" value="1"/>
</dbReference>
<keyword evidence="3" id="KW-1185">Reference proteome</keyword>
<reference evidence="2 3" key="2">
    <citation type="journal article" date="2016" name="Genome Announc.">
        <title>Draft Genome Sequence of Erythromycin- and Oxytetracycline-Sensitive Nocardia seriolae Strain U-1 (NBRC 110359).</title>
        <authorList>
            <person name="Imajoh M."/>
            <person name="Sukeda M."/>
            <person name="Shimizu M."/>
            <person name="Yamane J."/>
            <person name="Ohnishi K."/>
            <person name="Oshima S."/>
        </authorList>
    </citation>
    <scope>NUCLEOTIDE SEQUENCE [LARGE SCALE GENOMIC DNA]</scope>
    <source>
        <strain evidence="2 3">U-1</strain>
    </source>
</reference>
<evidence type="ECO:0000259" key="1">
    <source>
        <dbReference type="Pfam" id="PF21806"/>
    </source>
</evidence>
<evidence type="ECO:0000313" key="2">
    <source>
        <dbReference type="EMBL" id="GAP33300.1"/>
    </source>
</evidence>
<dbReference type="AlphaFoldDB" id="A0ABC9Z7L9"/>
<evidence type="ECO:0000313" key="3">
    <source>
        <dbReference type="Proteomes" id="UP000037179"/>
    </source>
</evidence>
<gene>
    <name evidence="2" type="ORF">NSK11_contig00236-0007</name>
</gene>
<comment type="caution">
    <text evidence="2">The sequence shown here is derived from an EMBL/GenBank/DDBJ whole genome shotgun (WGS) entry which is preliminary data.</text>
</comment>
<dbReference type="InterPro" id="IPR049244">
    <property type="entry name" value="DUF6879"/>
</dbReference>
<organism evidence="2 3">
    <name type="scientific">Nocardia seriolae</name>
    <dbReference type="NCBI Taxonomy" id="37332"/>
    <lineage>
        <taxon>Bacteria</taxon>
        <taxon>Bacillati</taxon>
        <taxon>Actinomycetota</taxon>
        <taxon>Actinomycetes</taxon>
        <taxon>Mycobacteriales</taxon>
        <taxon>Nocardiaceae</taxon>
        <taxon>Nocardia</taxon>
    </lineage>
</organism>
<sequence>MLPLQDEGFDDLLRDCKYEAFHLEVKDTYETPEETEPFRNFLEGRSADDDYGWCAGGSI</sequence>
<feature type="domain" description="DUF6879" evidence="1">
    <location>
        <begin position="8"/>
        <end position="53"/>
    </location>
</feature>
<name>A0ABC9Z7L9_9NOCA</name>
<reference evidence="3" key="1">
    <citation type="submission" date="2015-07" db="EMBL/GenBank/DDBJ databases">
        <title>Nocardia seriolae U-1 whole genome shotgun sequence.</title>
        <authorList>
            <person name="Imajoh M."/>
            <person name="Fukumoto Y."/>
            <person name="Sukeda M."/>
            <person name="Yamane J."/>
            <person name="Yamasaki K."/>
            <person name="Shimizu M."/>
            <person name="Ohnishi K."/>
            <person name="Oshima S."/>
        </authorList>
    </citation>
    <scope>NUCLEOTIDE SEQUENCE [LARGE SCALE GENOMIC DNA]</scope>
    <source>
        <strain evidence="3">U-1</strain>
    </source>
</reference>
<protein>
    <recommendedName>
        <fullName evidence="1">DUF6879 domain-containing protein</fullName>
    </recommendedName>
</protein>
<proteinExistence type="predicted"/>